<dbReference type="InterPro" id="IPR036397">
    <property type="entry name" value="RNaseH_sf"/>
</dbReference>
<dbReference type="InterPro" id="IPR026960">
    <property type="entry name" value="RVT-Znf"/>
</dbReference>
<dbReference type="InterPro" id="IPR052929">
    <property type="entry name" value="RNase_H-like_EbsB-rel"/>
</dbReference>
<dbReference type="InterPro" id="IPR022251">
    <property type="entry name" value="DUF3774_wound-induced"/>
</dbReference>
<organism evidence="3 4">
    <name type="scientific">Juglans regia</name>
    <name type="common">English walnut</name>
    <dbReference type="NCBI Taxonomy" id="51240"/>
    <lineage>
        <taxon>Eukaryota</taxon>
        <taxon>Viridiplantae</taxon>
        <taxon>Streptophyta</taxon>
        <taxon>Embryophyta</taxon>
        <taxon>Tracheophyta</taxon>
        <taxon>Spermatophyta</taxon>
        <taxon>Magnoliopsida</taxon>
        <taxon>eudicotyledons</taxon>
        <taxon>Gunneridae</taxon>
        <taxon>Pentapetalae</taxon>
        <taxon>rosids</taxon>
        <taxon>fabids</taxon>
        <taxon>Fagales</taxon>
        <taxon>Juglandaceae</taxon>
        <taxon>Juglans</taxon>
    </lineage>
</organism>
<dbReference type="EMBL" id="LIHL02000003">
    <property type="protein sequence ID" value="KAF5474581.1"/>
    <property type="molecule type" value="Genomic_DNA"/>
</dbReference>
<dbReference type="SUPFAM" id="SSF53098">
    <property type="entry name" value="Ribonuclease H-like"/>
    <property type="match status" value="1"/>
</dbReference>
<dbReference type="AlphaFoldDB" id="A0A833XQY5"/>
<dbReference type="Proteomes" id="UP000619265">
    <property type="component" value="Unassembled WGS sequence"/>
</dbReference>
<sequence>MPPLKAPGPDDFGVCFYQSHWNVIAEEVCEAVLSTLNGNSWTPSLNYTFVALIPKVKEPVLSPITKLSIDSKVAELMVENKREWNEALVNVIFEKEEAEQILSIPISRGSSEDKAAWGPTKKGLFTVRSAYYLLLEKRKSLKGESSIELQSDSRWKSIWGLEVPNMVKMFLWKAANELLPTKKNLFLRKIVEDRFCPVCFKEEESVIHSLWECSAANDVWANDLSGVSKWKREGGDFLALWERLMGGLDNTKLEEIAIQLSKVWLRRNTAVFEKRITCPKTLITTSIESLEAFKQANRLTNSNNAVQQRIVTVNKTMWIPPAANFVKVNWDASLDVKERKMGMGVIIRDENGEALLAACDNRRNVVKPDIAECHALWKAMQLCNDLNIQNAIFEGDAKAVIMAVNSDEEIFSYLGENISRAAFSADASAKAYRSSKDNKIVQKAESSHRTVMYLSCWGPIDL</sequence>
<reference evidence="3" key="1">
    <citation type="submission" date="2015-10" db="EMBL/GenBank/DDBJ databases">
        <authorList>
            <person name="Martinez-Garcia P.J."/>
            <person name="Crepeau M.W."/>
            <person name="Puiu D."/>
            <person name="Gonzalez-Ibeas D."/>
            <person name="Whalen J."/>
            <person name="Stevens K."/>
            <person name="Paul R."/>
            <person name="Butterfield T."/>
            <person name="Britton M."/>
            <person name="Reagan R."/>
            <person name="Chakraborty S."/>
            <person name="Walawage S.L."/>
            <person name="Vasquez-Gross H.A."/>
            <person name="Cardeno C."/>
            <person name="Famula R."/>
            <person name="Pratt K."/>
            <person name="Kuruganti S."/>
            <person name="Aradhya M.K."/>
            <person name="Leslie C.A."/>
            <person name="Dandekar A.M."/>
            <person name="Salzberg S.L."/>
            <person name="Wegrzyn J.L."/>
            <person name="Langley C.H."/>
            <person name="Neale D.B."/>
        </authorList>
    </citation>
    <scope>NUCLEOTIDE SEQUENCE</scope>
    <source>
        <tissue evidence="3">Leaves</tissue>
    </source>
</reference>
<dbReference type="InterPro" id="IPR044730">
    <property type="entry name" value="RNase_H-like_dom_plant"/>
</dbReference>
<name>A0A833XQY5_JUGRE</name>
<comment type="caution">
    <text evidence="3">The sequence shown here is derived from an EMBL/GenBank/DDBJ whole genome shotgun (WGS) entry which is preliminary data.</text>
</comment>
<dbReference type="CDD" id="cd06222">
    <property type="entry name" value="RNase_H_like"/>
    <property type="match status" value="1"/>
</dbReference>
<dbReference type="InterPro" id="IPR002156">
    <property type="entry name" value="RNaseH_domain"/>
</dbReference>
<evidence type="ECO:0000259" key="1">
    <source>
        <dbReference type="Pfam" id="PF13456"/>
    </source>
</evidence>
<accession>A0A833XQY5</accession>
<proteinExistence type="predicted"/>
<dbReference type="PANTHER" id="PTHR47074:SF48">
    <property type="entry name" value="POLYNUCLEOTIDYL TRANSFERASE, RIBONUCLEASE H-LIKE SUPERFAMILY PROTEIN"/>
    <property type="match status" value="1"/>
</dbReference>
<feature type="domain" description="RNase H type-1" evidence="1">
    <location>
        <begin position="329"/>
        <end position="415"/>
    </location>
</feature>
<protein>
    <submittedName>
        <fullName evidence="3">Uncharacterized protein</fullName>
    </submittedName>
</protein>
<gene>
    <name evidence="3" type="ORF">F2P56_006469</name>
</gene>
<evidence type="ECO:0000259" key="2">
    <source>
        <dbReference type="Pfam" id="PF13966"/>
    </source>
</evidence>
<dbReference type="Gene3D" id="3.30.420.10">
    <property type="entry name" value="Ribonuclease H-like superfamily/Ribonuclease H"/>
    <property type="match status" value="1"/>
</dbReference>
<dbReference type="Pfam" id="PF12609">
    <property type="entry name" value="DUF3774"/>
    <property type="match status" value="1"/>
</dbReference>
<dbReference type="GO" id="GO:0003676">
    <property type="term" value="F:nucleic acid binding"/>
    <property type="evidence" value="ECO:0007669"/>
    <property type="project" value="InterPro"/>
</dbReference>
<dbReference type="Pfam" id="PF13966">
    <property type="entry name" value="zf-RVT"/>
    <property type="match status" value="1"/>
</dbReference>
<dbReference type="GO" id="GO:0004523">
    <property type="term" value="F:RNA-DNA hybrid ribonuclease activity"/>
    <property type="evidence" value="ECO:0007669"/>
    <property type="project" value="InterPro"/>
</dbReference>
<dbReference type="Pfam" id="PF13456">
    <property type="entry name" value="RVT_3"/>
    <property type="match status" value="1"/>
</dbReference>
<dbReference type="InterPro" id="IPR012337">
    <property type="entry name" value="RNaseH-like_sf"/>
</dbReference>
<evidence type="ECO:0000313" key="4">
    <source>
        <dbReference type="Proteomes" id="UP000619265"/>
    </source>
</evidence>
<feature type="domain" description="Reverse transcriptase zinc-binding" evidence="2">
    <location>
        <begin position="125"/>
        <end position="220"/>
    </location>
</feature>
<reference evidence="3" key="2">
    <citation type="submission" date="2020-03" db="EMBL/GenBank/DDBJ databases">
        <title>Walnut 2.0.</title>
        <authorList>
            <person name="Marrano A."/>
            <person name="Britton M."/>
            <person name="Zimin A.V."/>
            <person name="Zaini P.A."/>
            <person name="Workman R."/>
            <person name="Puiu D."/>
            <person name="Bianco L."/>
            <person name="Allen B.J."/>
            <person name="Troggio M."/>
            <person name="Leslie C.A."/>
            <person name="Timp W."/>
            <person name="Dendekar A."/>
            <person name="Salzberg S.L."/>
            <person name="Neale D.B."/>
        </authorList>
    </citation>
    <scope>NUCLEOTIDE SEQUENCE</scope>
    <source>
        <tissue evidence="3">Leaves</tissue>
    </source>
</reference>
<dbReference type="Gramene" id="Jr03_09020_p1">
    <property type="protein sequence ID" value="cds.Jr03_09020_p1"/>
    <property type="gene ID" value="Jr03_09020"/>
</dbReference>
<dbReference type="PANTHER" id="PTHR47074">
    <property type="entry name" value="BNAC02G40300D PROTEIN"/>
    <property type="match status" value="1"/>
</dbReference>
<evidence type="ECO:0000313" key="3">
    <source>
        <dbReference type="EMBL" id="KAF5474581.1"/>
    </source>
</evidence>